<name>A0ABP1HSY8_9EUKA</name>
<accession>A0ABP1HSY8</accession>
<evidence type="ECO:0000313" key="1">
    <source>
        <dbReference type="EMBL" id="CAL6000379.1"/>
    </source>
</evidence>
<evidence type="ECO:0000313" key="2">
    <source>
        <dbReference type="Proteomes" id="UP001642409"/>
    </source>
</evidence>
<proteinExistence type="predicted"/>
<reference evidence="1 2" key="1">
    <citation type="submission" date="2024-07" db="EMBL/GenBank/DDBJ databases">
        <authorList>
            <person name="Akdeniz Z."/>
        </authorList>
    </citation>
    <scope>NUCLEOTIDE SEQUENCE [LARGE SCALE GENOMIC DNA]</scope>
</reference>
<dbReference type="Proteomes" id="UP001642409">
    <property type="component" value="Unassembled WGS sequence"/>
</dbReference>
<organism evidence="1 2">
    <name type="scientific">Hexamita inflata</name>
    <dbReference type="NCBI Taxonomy" id="28002"/>
    <lineage>
        <taxon>Eukaryota</taxon>
        <taxon>Metamonada</taxon>
        <taxon>Diplomonadida</taxon>
        <taxon>Hexamitidae</taxon>
        <taxon>Hexamitinae</taxon>
        <taxon>Hexamita</taxon>
    </lineage>
</organism>
<protein>
    <submittedName>
        <fullName evidence="1">Hypothetical_protein</fullName>
    </submittedName>
</protein>
<gene>
    <name evidence="1" type="ORF">HINF_LOCUS16668</name>
</gene>
<sequence length="167" mass="19138">MQQGYIGCGSLNTTIESAALTSKGWYGYGQFINETFGAEYGNHSTASLETQIVRSRLIHISAYTNQLFTPLDACTVLQATLSVKALDLLITQVYQKLIIIRFCFSFHVQIIYSISLTIKMTPFMEVDILFYYKIYCFYKHESMTKVGFLLKFHFYTMQNLPILQSGQ</sequence>
<keyword evidence="2" id="KW-1185">Reference proteome</keyword>
<comment type="caution">
    <text evidence="1">The sequence shown here is derived from an EMBL/GenBank/DDBJ whole genome shotgun (WGS) entry which is preliminary data.</text>
</comment>
<dbReference type="EMBL" id="CAXDID020000041">
    <property type="protein sequence ID" value="CAL6000379.1"/>
    <property type="molecule type" value="Genomic_DNA"/>
</dbReference>